<dbReference type="Gene3D" id="3.40.190.10">
    <property type="entry name" value="Periplasmic binding protein-like II"/>
    <property type="match status" value="2"/>
</dbReference>
<dbReference type="PROSITE" id="PS51257">
    <property type="entry name" value="PROKAR_LIPOPROTEIN"/>
    <property type="match status" value="1"/>
</dbReference>
<dbReference type="PANTHER" id="PTHR43649:SF33">
    <property type="entry name" value="POLYGALACTURONAN_RHAMNOGALACTURONAN-BINDING PROTEIN YTCQ"/>
    <property type="match status" value="1"/>
</dbReference>
<keyword evidence="4" id="KW-1185">Reference proteome</keyword>
<dbReference type="EMBL" id="JAROBY010000014">
    <property type="protein sequence ID" value="MEB4793878.1"/>
    <property type="molecule type" value="Genomic_DNA"/>
</dbReference>
<evidence type="ECO:0000256" key="1">
    <source>
        <dbReference type="ARBA" id="ARBA00022729"/>
    </source>
</evidence>
<dbReference type="PANTHER" id="PTHR43649">
    <property type="entry name" value="ARABINOSE-BINDING PROTEIN-RELATED"/>
    <property type="match status" value="1"/>
</dbReference>
<dbReference type="Proteomes" id="UP001355653">
    <property type="component" value="Unassembled WGS sequence"/>
</dbReference>
<evidence type="ECO:0000313" key="4">
    <source>
        <dbReference type="Proteomes" id="UP001355653"/>
    </source>
</evidence>
<evidence type="ECO:0000256" key="2">
    <source>
        <dbReference type="SAM" id="SignalP"/>
    </source>
</evidence>
<keyword evidence="1 2" id="KW-0732">Signal</keyword>
<sequence length="546" mass="60577">MKKRLKQVGSVVLLSALVASTAACSSNSGTESSSAAPQTGSGAEPAKLAKLSYWVPNHPAASSQMKTYAEMGMYKELEKVTGVKVEFQHPPLEVPQAQEQFNLMVATNELPDVIEASWGATSGAVVRYPGGPEKAILDKKIIKLNDLIDKYAPNLKKLLNEHPDWKKQISTDEGSIYAFPFLRGDDKVRVFFGPSIRQDWLDKLGLKMPTTIDEWYTVLKAFKEKDPNGNGKADEIPIYLDKNLFATDAPFLGAWGINYSFYQDGGKVKYGPIQPEYKEFLTTMNKWYKEGLLDKDFAAPNDKLFDNKMTTNLIGATASFNGGGIGKYAGLMKDKDPKFDLEAAPYPVLKAGDKAIWGQKDFAYNGVGAAISTANKNPIETVKWLDYAYGDKGDLLFNYGVEGTSYKMENGKATFLPEILNPPAGTSIQQAIAKYNRATWSGPFVLSDNFQLQYLALPQQKKALEIWSQPTSERKIPLVSPTQDESSKFASIVTDIQTYQDEMLLKFIMGVEPISNFDQYVKKIQGMGIDEAIKIQQGALERFNKR</sequence>
<dbReference type="InterPro" id="IPR050490">
    <property type="entry name" value="Bact_solute-bd_prot1"/>
</dbReference>
<protein>
    <submittedName>
        <fullName evidence="3">ABC transporter substrate-binding protein</fullName>
    </submittedName>
</protein>
<feature type="signal peptide" evidence="2">
    <location>
        <begin position="1"/>
        <end position="25"/>
    </location>
</feature>
<reference evidence="3 4" key="1">
    <citation type="submission" date="2023-03" db="EMBL/GenBank/DDBJ databases">
        <title>Bacillus Genome Sequencing.</title>
        <authorList>
            <person name="Dunlap C."/>
        </authorList>
    </citation>
    <scope>NUCLEOTIDE SEQUENCE [LARGE SCALE GENOMIC DNA]</scope>
    <source>
        <strain evidence="3 4">NRS-1351</strain>
    </source>
</reference>
<proteinExistence type="predicted"/>
<dbReference type="RefSeq" id="WP_127456427.1">
    <property type="nucleotide sequence ID" value="NZ_JAROBY010000014.1"/>
</dbReference>
<organism evidence="3 4">
    <name type="scientific">Paenibacillus chondroitinus</name>
    <dbReference type="NCBI Taxonomy" id="59842"/>
    <lineage>
        <taxon>Bacteria</taxon>
        <taxon>Bacillati</taxon>
        <taxon>Bacillota</taxon>
        <taxon>Bacilli</taxon>
        <taxon>Bacillales</taxon>
        <taxon>Paenibacillaceae</taxon>
        <taxon>Paenibacillus</taxon>
    </lineage>
</organism>
<evidence type="ECO:0000313" key="3">
    <source>
        <dbReference type="EMBL" id="MEB4793878.1"/>
    </source>
</evidence>
<dbReference type="SUPFAM" id="SSF53850">
    <property type="entry name" value="Periplasmic binding protein-like II"/>
    <property type="match status" value="1"/>
</dbReference>
<gene>
    <name evidence="3" type="ORF">P5G65_08230</name>
</gene>
<name>A0ABU6DA92_9BACL</name>
<comment type="caution">
    <text evidence="3">The sequence shown here is derived from an EMBL/GenBank/DDBJ whole genome shotgun (WGS) entry which is preliminary data.</text>
</comment>
<feature type="chain" id="PRO_5045372725" evidence="2">
    <location>
        <begin position="26"/>
        <end position="546"/>
    </location>
</feature>
<accession>A0ABU6DA92</accession>